<gene>
    <name evidence="12" type="primary">RvY_01766-1</name>
    <name evidence="12" type="synonym">RvY_01766.1</name>
    <name evidence="12" type="ORF">RvY_01766</name>
</gene>
<evidence type="ECO:0000256" key="1">
    <source>
        <dbReference type="ARBA" id="ARBA00004323"/>
    </source>
</evidence>
<evidence type="ECO:0000256" key="6">
    <source>
        <dbReference type="ARBA" id="ARBA00022968"/>
    </source>
</evidence>
<evidence type="ECO:0000256" key="5">
    <source>
        <dbReference type="ARBA" id="ARBA00022692"/>
    </source>
</evidence>
<dbReference type="STRING" id="947166.A0A1D1UPJ2"/>
<evidence type="ECO:0000256" key="3">
    <source>
        <dbReference type="ARBA" id="ARBA00022676"/>
    </source>
</evidence>
<dbReference type="FunFam" id="3.90.550.50:FF:000001">
    <property type="entry name" value="Hexosyltransferase"/>
    <property type="match status" value="1"/>
</dbReference>
<feature type="transmembrane region" description="Helical" evidence="11">
    <location>
        <begin position="21"/>
        <end position="39"/>
    </location>
</feature>
<evidence type="ECO:0000256" key="4">
    <source>
        <dbReference type="ARBA" id="ARBA00022679"/>
    </source>
</evidence>
<comment type="caution">
    <text evidence="12">The sequence shown here is derived from an EMBL/GenBank/DDBJ whole genome shotgun (WGS) entry which is preliminary data.</text>
</comment>
<accession>A0A1D1UPJ2</accession>
<dbReference type="Pfam" id="PF01762">
    <property type="entry name" value="Galactosyl_T"/>
    <property type="match status" value="1"/>
</dbReference>
<dbReference type="PANTHER" id="PTHR11214">
    <property type="entry name" value="BETA-1,3-N-ACETYLGLUCOSAMINYLTRANSFERASE"/>
    <property type="match status" value="1"/>
</dbReference>
<protein>
    <recommendedName>
        <fullName evidence="11">Hexosyltransferase</fullName>
        <ecNumber evidence="11">2.4.1.-</ecNumber>
    </recommendedName>
</protein>
<keyword evidence="7 11" id="KW-1133">Transmembrane helix</keyword>
<keyword evidence="4" id="KW-0808">Transferase</keyword>
<dbReference type="EC" id="2.4.1.-" evidence="11"/>
<dbReference type="EMBL" id="BDGG01000001">
    <property type="protein sequence ID" value="GAU89187.1"/>
    <property type="molecule type" value="Genomic_DNA"/>
</dbReference>
<sequence>MKLDDSEPKQSLKMKCARPGAFFLALLLISTTGLFLITLSCNRAENAPSFCSSGSFLDQYSPAFLSQQRTMDDSSSSSNSSSSISSFSAFDHFTVTPSSCSSAAAPFLLLIVFSRPNAFARRESIRRTFGSLASSCPSQTINSSTRSIRILFILGQVKDADLQEEIEREAKTYDDVVQSAAFVDGYAEATRKGIALFHWALLHCPQANFVAKADDDCWVNLPRFVKVLRKHQDKEGIFGLFWAQGAPVIRDPANKWNVPYADFPEDDFPPYVSGILYAVSRNVVRKLAEAVTVLKYLWHDDVFITGMAAKEAGVQHWGLAGYDVKGTSWKRTTCAKKAFLAIHYVNDANMDALWNDKCQSYEVPC</sequence>
<comment type="subcellular location">
    <subcellularLocation>
        <location evidence="1 11">Golgi apparatus membrane</location>
        <topology evidence="1 11">Single-pass type II membrane protein</topology>
    </subcellularLocation>
</comment>
<comment type="similarity">
    <text evidence="2 11">Belongs to the glycosyltransferase 31 family.</text>
</comment>
<reference evidence="12 13" key="1">
    <citation type="journal article" date="2016" name="Nat. Commun.">
        <title>Extremotolerant tardigrade genome and improved radiotolerance of human cultured cells by tardigrade-unique protein.</title>
        <authorList>
            <person name="Hashimoto T."/>
            <person name="Horikawa D.D."/>
            <person name="Saito Y."/>
            <person name="Kuwahara H."/>
            <person name="Kozuka-Hata H."/>
            <person name="Shin-I T."/>
            <person name="Minakuchi Y."/>
            <person name="Ohishi K."/>
            <person name="Motoyama A."/>
            <person name="Aizu T."/>
            <person name="Enomoto A."/>
            <person name="Kondo K."/>
            <person name="Tanaka S."/>
            <person name="Hara Y."/>
            <person name="Koshikawa S."/>
            <person name="Sagara H."/>
            <person name="Miura T."/>
            <person name="Yokobori S."/>
            <person name="Miyagawa K."/>
            <person name="Suzuki Y."/>
            <person name="Kubo T."/>
            <person name="Oyama M."/>
            <person name="Kohara Y."/>
            <person name="Fujiyama A."/>
            <person name="Arakawa K."/>
            <person name="Katayama T."/>
            <person name="Toyoda A."/>
            <person name="Kunieda T."/>
        </authorList>
    </citation>
    <scope>NUCLEOTIDE SEQUENCE [LARGE SCALE GENOMIC DNA]</scope>
    <source>
        <strain evidence="12 13">YOKOZUNA-1</strain>
    </source>
</reference>
<evidence type="ECO:0000256" key="10">
    <source>
        <dbReference type="ARBA" id="ARBA00023180"/>
    </source>
</evidence>
<dbReference type="AlphaFoldDB" id="A0A1D1UPJ2"/>
<evidence type="ECO:0000256" key="11">
    <source>
        <dbReference type="RuleBase" id="RU363063"/>
    </source>
</evidence>
<keyword evidence="6 11" id="KW-0735">Signal-anchor</keyword>
<evidence type="ECO:0000313" key="13">
    <source>
        <dbReference type="Proteomes" id="UP000186922"/>
    </source>
</evidence>
<name>A0A1D1UPJ2_RAMVA</name>
<dbReference type="OrthoDB" id="5512589at2759"/>
<keyword evidence="10" id="KW-0325">Glycoprotein</keyword>
<keyword evidence="9 11" id="KW-0472">Membrane</keyword>
<evidence type="ECO:0000256" key="2">
    <source>
        <dbReference type="ARBA" id="ARBA00008661"/>
    </source>
</evidence>
<evidence type="ECO:0000256" key="7">
    <source>
        <dbReference type="ARBA" id="ARBA00022989"/>
    </source>
</evidence>
<dbReference type="GO" id="GO:0016758">
    <property type="term" value="F:hexosyltransferase activity"/>
    <property type="evidence" value="ECO:0007669"/>
    <property type="project" value="InterPro"/>
</dbReference>
<organism evidence="12 13">
    <name type="scientific">Ramazzottius varieornatus</name>
    <name type="common">Water bear</name>
    <name type="synonym">Tardigrade</name>
    <dbReference type="NCBI Taxonomy" id="947166"/>
    <lineage>
        <taxon>Eukaryota</taxon>
        <taxon>Metazoa</taxon>
        <taxon>Ecdysozoa</taxon>
        <taxon>Tardigrada</taxon>
        <taxon>Eutardigrada</taxon>
        <taxon>Parachela</taxon>
        <taxon>Hypsibioidea</taxon>
        <taxon>Ramazzottiidae</taxon>
        <taxon>Ramazzottius</taxon>
    </lineage>
</organism>
<keyword evidence="3 11" id="KW-0328">Glycosyltransferase</keyword>
<evidence type="ECO:0000256" key="8">
    <source>
        <dbReference type="ARBA" id="ARBA00023034"/>
    </source>
</evidence>
<dbReference type="Proteomes" id="UP000186922">
    <property type="component" value="Unassembled WGS sequence"/>
</dbReference>
<keyword evidence="5 11" id="KW-0812">Transmembrane</keyword>
<dbReference type="InterPro" id="IPR002659">
    <property type="entry name" value="Glyco_trans_31"/>
</dbReference>
<proteinExistence type="inferred from homology"/>
<dbReference type="Gene3D" id="3.90.550.50">
    <property type="match status" value="1"/>
</dbReference>
<keyword evidence="13" id="KW-1185">Reference proteome</keyword>
<dbReference type="PANTHER" id="PTHR11214:SF3">
    <property type="entry name" value="BETA-1,3-GALACTOSYLTRANSFERASE 6"/>
    <property type="match status" value="1"/>
</dbReference>
<keyword evidence="8 11" id="KW-0333">Golgi apparatus</keyword>
<evidence type="ECO:0000256" key="9">
    <source>
        <dbReference type="ARBA" id="ARBA00023136"/>
    </source>
</evidence>
<evidence type="ECO:0000313" key="12">
    <source>
        <dbReference type="EMBL" id="GAU89187.1"/>
    </source>
</evidence>
<dbReference type="GO" id="GO:0006493">
    <property type="term" value="P:protein O-linked glycosylation"/>
    <property type="evidence" value="ECO:0007669"/>
    <property type="project" value="TreeGrafter"/>
</dbReference>
<dbReference type="GO" id="GO:0000139">
    <property type="term" value="C:Golgi membrane"/>
    <property type="evidence" value="ECO:0007669"/>
    <property type="project" value="UniProtKB-SubCell"/>
</dbReference>